<gene>
    <name evidence="1" type="ORF">OTERR_18070</name>
</gene>
<dbReference type="KEGG" id="otr:OTERR_18070"/>
<proteinExistence type="predicted"/>
<evidence type="ECO:0000313" key="2">
    <source>
        <dbReference type="Proteomes" id="UP000323671"/>
    </source>
</evidence>
<dbReference type="AlphaFoldDB" id="A0A5C1E8T0"/>
<dbReference type="EMBL" id="CP022579">
    <property type="protein sequence ID" value="QEL65283.1"/>
    <property type="molecule type" value="Genomic_DNA"/>
</dbReference>
<evidence type="ECO:0008006" key="3">
    <source>
        <dbReference type="Google" id="ProtNLM"/>
    </source>
</evidence>
<dbReference type="RefSeq" id="WP_054621730.1">
    <property type="nucleotide sequence ID" value="NZ_CP022579.1"/>
</dbReference>
<organism evidence="1 2">
    <name type="scientific">Oryzomicrobium terrae</name>
    <dbReference type="NCBI Taxonomy" id="1735038"/>
    <lineage>
        <taxon>Bacteria</taxon>
        <taxon>Pseudomonadati</taxon>
        <taxon>Pseudomonadota</taxon>
        <taxon>Betaproteobacteria</taxon>
        <taxon>Rhodocyclales</taxon>
        <taxon>Rhodocyclaceae</taxon>
        <taxon>Oryzomicrobium</taxon>
    </lineage>
</organism>
<name>A0A5C1E8T0_9RHOO</name>
<keyword evidence="2" id="KW-1185">Reference proteome</keyword>
<evidence type="ECO:0000313" key="1">
    <source>
        <dbReference type="EMBL" id="QEL65283.1"/>
    </source>
</evidence>
<dbReference type="Proteomes" id="UP000323671">
    <property type="component" value="Chromosome"/>
</dbReference>
<sequence>MSAHPPAPRHRLWQITGRSCGLPEDWHARLVARLGQRPRRLGTWTELALYGALDCMADVAARGGVGSADSTANPPIGTPSSPSALLCAQLYAPLPPAARLRVSSVRGSAAAIGAGLDQFAEGWVLPFTFMQTLPSQLLAALARALGWQGDGSFVASADPLQSLALACAGAPAAGVLWGRVDELPEPNSLWLRLEALSGAEGAASAGKGREGGGVEGGVEDIAAACAVPLPAVCTFRPLRATDLANPALALLRWGPAGLEGGFSD</sequence>
<reference evidence="1 2" key="1">
    <citation type="submission" date="2017-07" db="EMBL/GenBank/DDBJ databases">
        <title>Complete genome sequence of Oryzomicrobium terrae TPP412.</title>
        <authorList>
            <person name="Chiu L.-W."/>
            <person name="Lo K.-J."/>
            <person name="Tsai Y.-M."/>
            <person name="Lin S.-S."/>
            <person name="Kuo C.-H."/>
            <person name="Liu C.-T."/>
        </authorList>
    </citation>
    <scope>NUCLEOTIDE SEQUENCE [LARGE SCALE GENOMIC DNA]</scope>
    <source>
        <strain evidence="1 2">TPP412</strain>
    </source>
</reference>
<protein>
    <recommendedName>
        <fullName evidence="3">Beta-ketoacyl synthase N-terminal domain-containing protein</fullName>
    </recommendedName>
</protein>
<accession>A0A5C1E8T0</accession>